<dbReference type="PANTHER" id="PTHR31297:SF8">
    <property type="entry name" value="GLYCOSIDE HYDROLASE FAMILY 5 DOMAIN-CONTAINING PROTEIN"/>
    <property type="match status" value="1"/>
</dbReference>
<organism evidence="4 5">
    <name type="scientific">Neocucurbitaria cava</name>
    <dbReference type="NCBI Taxonomy" id="798079"/>
    <lineage>
        <taxon>Eukaryota</taxon>
        <taxon>Fungi</taxon>
        <taxon>Dikarya</taxon>
        <taxon>Ascomycota</taxon>
        <taxon>Pezizomycotina</taxon>
        <taxon>Dothideomycetes</taxon>
        <taxon>Pleosporomycetidae</taxon>
        <taxon>Pleosporales</taxon>
        <taxon>Pleosporineae</taxon>
        <taxon>Cucurbitariaceae</taxon>
        <taxon>Neocucurbitaria</taxon>
    </lineage>
</organism>
<keyword evidence="2 4" id="KW-0378">Hydrolase</keyword>
<dbReference type="AlphaFoldDB" id="A0A9W8Y925"/>
<gene>
    <name evidence="4" type="primary">EXG2_1</name>
    <name evidence="4" type="ORF">N0V83_004502</name>
</gene>
<dbReference type="PANTHER" id="PTHR31297">
    <property type="entry name" value="GLUCAN ENDO-1,6-BETA-GLUCOSIDASE B"/>
    <property type="match status" value="1"/>
</dbReference>
<protein>
    <submittedName>
        <fullName evidence="4">Glucan exo-1,3-beta-glucosidase</fullName>
        <ecNumber evidence="4">3.2.1.58</ecNumber>
    </submittedName>
</protein>
<name>A0A9W8Y925_9PLEO</name>
<dbReference type="EMBL" id="JAPEUY010000007">
    <property type="protein sequence ID" value="KAJ4371285.1"/>
    <property type="molecule type" value="Genomic_DNA"/>
</dbReference>
<comment type="similarity">
    <text evidence="1">Belongs to the glycosyl hydrolase 5 (cellulase A) family.</text>
</comment>
<evidence type="ECO:0000313" key="4">
    <source>
        <dbReference type="EMBL" id="KAJ4371285.1"/>
    </source>
</evidence>
<keyword evidence="5" id="KW-1185">Reference proteome</keyword>
<reference evidence="4" key="1">
    <citation type="submission" date="2022-10" db="EMBL/GenBank/DDBJ databases">
        <title>Tapping the CABI collections for fungal endophytes: first genome assemblies for Collariella, Neodidymelliopsis, Ascochyta clinopodiicola, Didymella pomorum, Didymosphaeria variabile, Neocosmospora piperis and Neocucurbitaria cava.</title>
        <authorList>
            <person name="Hill R."/>
        </authorList>
    </citation>
    <scope>NUCLEOTIDE SEQUENCE</scope>
    <source>
        <strain evidence="4">IMI 356814</strain>
    </source>
</reference>
<dbReference type="GO" id="GO:0009251">
    <property type="term" value="P:glucan catabolic process"/>
    <property type="evidence" value="ECO:0007669"/>
    <property type="project" value="TreeGrafter"/>
</dbReference>
<proteinExistence type="inferred from homology"/>
<dbReference type="Gene3D" id="3.20.20.80">
    <property type="entry name" value="Glycosidases"/>
    <property type="match status" value="1"/>
</dbReference>
<keyword evidence="3 4" id="KW-0326">Glycosidase</keyword>
<dbReference type="InterPro" id="IPR050386">
    <property type="entry name" value="Glycosyl_hydrolase_5"/>
</dbReference>
<evidence type="ECO:0000256" key="1">
    <source>
        <dbReference type="ARBA" id="ARBA00005641"/>
    </source>
</evidence>
<dbReference type="InterPro" id="IPR017853">
    <property type="entry name" value="GH"/>
</dbReference>
<dbReference type="GO" id="GO:0004338">
    <property type="term" value="F:glucan exo-1,3-beta-glucosidase activity"/>
    <property type="evidence" value="ECO:0007669"/>
    <property type="project" value="UniProtKB-EC"/>
</dbReference>
<dbReference type="GO" id="GO:0005576">
    <property type="term" value="C:extracellular region"/>
    <property type="evidence" value="ECO:0007669"/>
    <property type="project" value="TreeGrafter"/>
</dbReference>
<dbReference type="GO" id="GO:0009986">
    <property type="term" value="C:cell surface"/>
    <property type="evidence" value="ECO:0007669"/>
    <property type="project" value="TreeGrafter"/>
</dbReference>
<dbReference type="OrthoDB" id="62120at2759"/>
<sequence length="127" mass="14435">MDEVPLTFMLTPPVVGEWSGAMTDCAPQLNGFGTGSRMEGTYPGSYYIGSCEGKSGPVSSWSQDWKDSVRRYIEVQLDAFETTQGWIFWNFKTEGSAGEWDLFQLLDNDVFPQPLWDRKFGKYCTNF</sequence>
<comment type="caution">
    <text evidence="4">The sequence shown here is derived from an EMBL/GenBank/DDBJ whole genome shotgun (WGS) entry which is preliminary data.</text>
</comment>
<evidence type="ECO:0000256" key="2">
    <source>
        <dbReference type="ARBA" id="ARBA00022801"/>
    </source>
</evidence>
<evidence type="ECO:0000313" key="5">
    <source>
        <dbReference type="Proteomes" id="UP001140560"/>
    </source>
</evidence>
<dbReference type="EC" id="3.2.1.58" evidence="4"/>
<dbReference type="SUPFAM" id="SSF51445">
    <property type="entry name" value="(Trans)glycosidases"/>
    <property type="match status" value="1"/>
</dbReference>
<evidence type="ECO:0000256" key="3">
    <source>
        <dbReference type="ARBA" id="ARBA00023295"/>
    </source>
</evidence>
<dbReference type="Proteomes" id="UP001140560">
    <property type="component" value="Unassembled WGS sequence"/>
</dbReference>
<accession>A0A9W8Y925</accession>